<gene>
    <name evidence="2" type="ORF">EHT87_09610</name>
</gene>
<dbReference type="OrthoDB" id="953982at2"/>
<proteinExistence type="predicted"/>
<dbReference type="InterPro" id="IPR011989">
    <property type="entry name" value="ARM-like"/>
</dbReference>
<protein>
    <submittedName>
        <fullName evidence="2">HEAT repeat domain-containing protein</fullName>
    </submittedName>
</protein>
<dbReference type="EMBL" id="RQJP01000002">
    <property type="protein sequence ID" value="RRB14815.1"/>
    <property type="molecule type" value="Genomic_DNA"/>
</dbReference>
<dbReference type="Gene3D" id="1.25.10.10">
    <property type="entry name" value="Leucine-rich Repeat Variant"/>
    <property type="match status" value="1"/>
</dbReference>
<sequence length="193" mass="21959">METTRPLTRPSRLVELDKFEAIKIRMDLNQKLMSGSCAFSKPLDLTFSEPEIQVLKVMATERFSVNTLLRKQAIYALGKHKSVETIDELMRLAQTDHEENVIRCEALQAIHTISPEVGRVVMEKMLTAGVPDLSLFIVRYLSQSGEPEGKQMVDRFLALKKNLRIRRALEQVSKPAGKHRAPKPDRNLNGQLH</sequence>
<evidence type="ECO:0000313" key="2">
    <source>
        <dbReference type="EMBL" id="RRB14815.1"/>
    </source>
</evidence>
<comment type="caution">
    <text evidence="2">The sequence shown here is derived from an EMBL/GenBank/DDBJ whole genome shotgun (WGS) entry which is preliminary data.</text>
</comment>
<feature type="region of interest" description="Disordered" evidence="1">
    <location>
        <begin position="171"/>
        <end position="193"/>
    </location>
</feature>
<keyword evidence="3" id="KW-1185">Reference proteome</keyword>
<dbReference type="Proteomes" id="UP000274271">
    <property type="component" value="Unassembled WGS sequence"/>
</dbReference>
<dbReference type="RefSeq" id="WP_124906363.1">
    <property type="nucleotide sequence ID" value="NZ_RQJP01000002.1"/>
</dbReference>
<reference evidence="2 3" key="1">
    <citation type="submission" date="2018-11" db="EMBL/GenBank/DDBJ databases">
        <authorList>
            <person name="Zhou Z."/>
            <person name="Wang G."/>
        </authorList>
    </citation>
    <scope>NUCLEOTIDE SEQUENCE [LARGE SCALE GENOMIC DNA]</scope>
    <source>
        <strain evidence="2 3">KCTC42998</strain>
    </source>
</reference>
<accession>A0A3P1CNF1</accession>
<evidence type="ECO:0000256" key="1">
    <source>
        <dbReference type="SAM" id="MobiDB-lite"/>
    </source>
</evidence>
<organism evidence="2 3">
    <name type="scientific">Larkinella knui</name>
    <dbReference type="NCBI Taxonomy" id="2025310"/>
    <lineage>
        <taxon>Bacteria</taxon>
        <taxon>Pseudomonadati</taxon>
        <taxon>Bacteroidota</taxon>
        <taxon>Cytophagia</taxon>
        <taxon>Cytophagales</taxon>
        <taxon>Spirosomataceae</taxon>
        <taxon>Larkinella</taxon>
    </lineage>
</organism>
<name>A0A3P1CNF1_9BACT</name>
<dbReference type="AlphaFoldDB" id="A0A3P1CNF1"/>
<evidence type="ECO:0000313" key="3">
    <source>
        <dbReference type="Proteomes" id="UP000274271"/>
    </source>
</evidence>